<feature type="compositionally biased region" description="Basic and acidic residues" evidence="4">
    <location>
        <begin position="431"/>
        <end position="442"/>
    </location>
</feature>
<dbReference type="Pfam" id="PF05637">
    <property type="entry name" value="Glyco_transf_34"/>
    <property type="match status" value="1"/>
</dbReference>
<evidence type="ECO:0000313" key="5">
    <source>
        <dbReference type="EMBL" id="KAI1515365.1"/>
    </source>
</evidence>
<keyword evidence="6" id="KW-1185">Reference proteome</keyword>
<gene>
    <name evidence="5" type="ORF">Ptr86124_005366</name>
</gene>
<feature type="compositionally biased region" description="Basic and acidic residues" evidence="4">
    <location>
        <begin position="571"/>
        <end position="592"/>
    </location>
</feature>
<feature type="compositionally biased region" description="Basic and acidic residues" evidence="4">
    <location>
        <begin position="458"/>
        <end position="554"/>
    </location>
</feature>
<evidence type="ECO:0000256" key="1">
    <source>
        <dbReference type="ARBA" id="ARBA00005664"/>
    </source>
</evidence>
<dbReference type="SUPFAM" id="SSF53448">
    <property type="entry name" value="Nucleotide-diphospho-sugar transferases"/>
    <property type="match status" value="1"/>
</dbReference>
<reference evidence="6" key="1">
    <citation type="journal article" date="2022" name="Microb. Genom.">
        <title>A global pangenome for the wheat fungal pathogen Pyrenophora tritici-repentis and prediction of effector protein structural homology.</title>
        <authorList>
            <person name="Moolhuijzen P.M."/>
            <person name="See P.T."/>
            <person name="Shi G."/>
            <person name="Powell H.R."/>
            <person name="Cockram J."/>
            <person name="Jorgensen L.N."/>
            <person name="Benslimane H."/>
            <person name="Strelkov S.E."/>
            <person name="Turner J."/>
            <person name="Liu Z."/>
            <person name="Moffat C.S."/>
        </authorList>
    </citation>
    <scope>NUCLEOTIDE SEQUENCE [LARGE SCALE GENOMIC DNA]</scope>
</reference>
<evidence type="ECO:0000313" key="6">
    <source>
        <dbReference type="Proteomes" id="UP000249757"/>
    </source>
</evidence>
<proteinExistence type="inferred from homology"/>
<dbReference type="PANTHER" id="PTHR31306">
    <property type="entry name" value="ALPHA-1,6-MANNOSYLTRANSFERASE MNN11-RELATED"/>
    <property type="match status" value="1"/>
</dbReference>
<dbReference type="GO" id="GO:0006487">
    <property type="term" value="P:protein N-linked glycosylation"/>
    <property type="evidence" value="ECO:0007669"/>
    <property type="project" value="TreeGrafter"/>
</dbReference>
<name>A0A922SZL5_9PLEO</name>
<accession>A0A922SZL5</accession>
<dbReference type="GO" id="GO:0000139">
    <property type="term" value="C:Golgi membrane"/>
    <property type="evidence" value="ECO:0007669"/>
    <property type="project" value="TreeGrafter"/>
</dbReference>
<evidence type="ECO:0000256" key="3">
    <source>
        <dbReference type="ARBA" id="ARBA00022679"/>
    </source>
</evidence>
<feature type="region of interest" description="Disordered" evidence="4">
    <location>
        <begin position="431"/>
        <end position="592"/>
    </location>
</feature>
<dbReference type="InterPro" id="IPR008630">
    <property type="entry name" value="Glyco_trans_34"/>
</dbReference>
<comment type="similarity">
    <text evidence="1">Belongs to the glycosyltransferase 34 family.</text>
</comment>
<dbReference type="InterPro" id="IPR029044">
    <property type="entry name" value="Nucleotide-diphossugar_trans"/>
</dbReference>
<dbReference type="Proteomes" id="UP000249757">
    <property type="component" value="Unassembled WGS sequence"/>
</dbReference>
<feature type="region of interest" description="Disordered" evidence="4">
    <location>
        <begin position="57"/>
        <end position="77"/>
    </location>
</feature>
<keyword evidence="3 5" id="KW-0808">Transferase</keyword>
<organism evidence="5 6">
    <name type="scientific">Pyrenophora tritici-repentis</name>
    <dbReference type="NCBI Taxonomy" id="45151"/>
    <lineage>
        <taxon>Eukaryota</taxon>
        <taxon>Fungi</taxon>
        <taxon>Dikarya</taxon>
        <taxon>Ascomycota</taxon>
        <taxon>Pezizomycotina</taxon>
        <taxon>Dothideomycetes</taxon>
        <taxon>Pleosporomycetidae</taxon>
        <taxon>Pleosporales</taxon>
        <taxon>Pleosporineae</taxon>
        <taxon>Pleosporaceae</taxon>
        <taxon>Pyrenophora</taxon>
    </lineage>
</organism>
<sequence length="592" mass="66691">MLRAAAFIPKVLIALLFLGILYELPWKTSDLDVPTKSWLKDTIKEHATLLLGDNTITSITGTRPAGPKHEHSDDATAPTIKPAEAEQKHTDNATAPTIQPAEAEQEHDDSAIAPAIQPAEPEPEHTGDAAPAIDWNKIHLSYGTAQCMPDFDDQHKQLALERRASCSQHAPFPTEESRRVALATISTGKRIPAYDGAIQTQMFHAAVHGTSAHVLCEDLAPGAWNKIAYLQHLTLTELLKPEDERLEWILWIDRDAIVLDACRPLSSFLPPNSPEFDKYHIITNHDMNGLNAGVFLFRVNKWSSMFFSAVLAYPLYYPDVDLGFAEQTAMQLVLSSAEWKDHQAIVPQHWFNLYPDGDQSVPAYISGVERPNLESWRVRRGDFVLHFAGNNEREKIMLDWYDLLAETGNIWETGVTRDITAEIKQYWDHLGHASNDEKKPPKQEYAPVLKGPKKQPKPPKEERPTEVENKKPPKEQHKKPTEEKKPQKEEYKKPTEEKKKPTEGEYKKPTQGEYKKPTQGENKKPAQGENKKPAQGENKKPAQGENKEPQKEVGKNGAGDAKDSAAVGENEPAKKKEQKQNQEHEQKEKEHS</sequence>
<dbReference type="Gene3D" id="3.90.550.10">
    <property type="entry name" value="Spore Coat Polysaccharide Biosynthesis Protein SpsA, Chain A"/>
    <property type="match status" value="1"/>
</dbReference>
<evidence type="ECO:0000256" key="2">
    <source>
        <dbReference type="ARBA" id="ARBA00022676"/>
    </source>
</evidence>
<dbReference type="PANTHER" id="PTHR31306:SF8">
    <property type="entry name" value="GLYCOSYLTRANSFERASE FAMILY 34 PROTEIN"/>
    <property type="match status" value="1"/>
</dbReference>
<dbReference type="AlphaFoldDB" id="A0A922SZL5"/>
<dbReference type="GO" id="GO:0016757">
    <property type="term" value="F:glycosyltransferase activity"/>
    <property type="evidence" value="ECO:0007669"/>
    <property type="project" value="UniProtKB-KW"/>
</dbReference>
<keyword evidence="2" id="KW-0328">Glycosyltransferase</keyword>
<dbReference type="EMBL" id="NRDI02000006">
    <property type="protein sequence ID" value="KAI1515365.1"/>
    <property type="molecule type" value="Genomic_DNA"/>
</dbReference>
<evidence type="ECO:0000256" key="4">
    <source>
        <dbReference type="SAM" id="MobiDB-lite"/>
    </source>
</evidence>
<protein>
    <submittedName>
        <fullName evidence="5">Galactosyl transferase GMA12/MNN10 protein</fullName>
    </submittedName>
</protein>
<comment type="caution">
    <text evidence="5">The sequence shown here is derived from an EMBL/GenBank/DDBJ whole genome shotgun (WGS) entry which is preliminary data.</text>
</comment>